<name>A0A075G5T3_9ARCH</name>
<comment type="cofactor">
    <cofactor evidence="1">
        <name>[4Fe-4S] cluster</name>
        <dbReference type="ChEBI" id="CHEBI:49883"/>
    </cofactor>
</comment>
<dbReference type="GO" id="GO:0046872">
    <property type="term" value="F:metal ion binding"/>
    <property type="evidence" value="ECO:0007669"/>
    <property type="project" value="UniProtKB-KW"/>
</dbReference>
<evidence type="ECO:0000256" key="4">
    <source>
        <dbReference type="ARBA" id="ARBA00022705"/>
    </source>
</evidence>
<dbReference type="InterPro" id="IPR058560">
    <property type="entry name" value="DNA_primase_C"/>
</dbReference>
<evidence type="ECO:0000256" key="6">
    <source>
        <dbReference type="ARBA" id="ARBA00023004"/>
    </source>
</evidence>
<dbReference type="GO" id="GO:0006269">
    <property type="term" value="P:DNA replication, synthesis of primer"/>
    <property type="evidence" value="ECO:0007669"/>
    <property type="project" value="UniProtKB-KW"/>
</dbReference>
<accession>A0A075G5T3</accession>
<proteinExistence type="predicted"/>
<evidence type="ECO:0000256" key="3">
    <source>
        <dbReference type="ARBA" id="ARBA00022515"/>
    </source>
</evidence>
<dbReference type="CDD" id="cd06560">
    <property type="entry name" value="PriL"/>
    <property type="match status" value="1"/>
</dbReference>
<feature type="domain" description="DNA primase large subunit C-terminal" evidence="8">
    <location>
        <begin position="145"/>
        <end position="233"/>
    </location>
</feature>
<dbReference type="GO" id="GO:0003899">
    <property type="term" value="F:DNA-directed RNA polymerase activity"/>
    <property type="evidence" value="ECO:0007669"/>
    <property type="project" value="InterPro"/>
</dbReference>
<evidence type="ECO:0000256" key="2">
    <source>
        <dbReference type="ARBA" id="ARBA00022485"/>
    </source>
</evidence>
<dbReference type="PANTHER" id="PTHR10537">
    <property type="entry name" value="DNA PRIMASE LARGE SUBUNIT"/>
    <property type="match status" value="1"/>
</dbReference>
<evidence type="ECO:0000313" key="9">
    <source>
        <dbReference type="EMBL" id="AIE97276.1"/>
    </source>
</evidence>
<keyword evidence="7" id="KW-0411">Iron-sulfur</keyword>
<dbReference type="InterPro" id="IPR023642">
    <property type="entry name" value="DNA_primase_lsu_PriL"/>
</dbReference>
<dbReference type="EMBL" id="KF900504">
    <property type="protein sequence ID" value="AIE97276.1"/>
    <property type="molecule type" value="Genomic_DNA"/>
</dbReference>
<sequence length="255" mass="29296">MLKLSGMNTLIRRFSLAEARRAEKFLEKDLMNYQDATKTKLSLQILKELFSVTVEKTDKGFTILVRDYLKHSINFYEREWKLINRKVVNGKVHLTPHETVRLVRKELDRHIYTKINSSSSPGMIIGFETYVDKLKQLAKKFEVKTVESKEFPPCIKHAIEVLEKGENLPHSGRFMLATFLLNKGQTVAQIAPLFKNAPDYNPKVTIYQLNQLSGVSGTTEYKCPSCEKVKSQNLCFPVPACDTIINPLQFGRKRV</sequence>
<dbReference type="PANTHER" id="PTHR10537:SF3">
    <property type="entry name" value="DNA PRIMASE LARGE SUBUNIT"/>
    <property type="match status" value="1"/>
</dbReference>
<dbReference type="InterPro" id="IPR007238">
    <property type="entry name" value="DNA_primase_lsu_euk/arc"/>
</dbReference>
<keyword evidence="5" id="KW-0479">Metal-binding</keyword>
<keyword evidence="4" id="KW-0235">DNA replication</keyword>
<keyword evidence="3" id="KW-0639">Primosome</keyword>
<evidence type="ECO:0000259" key="8">
    <source>
        <dbReference type="Pfam" id="PF04104"/>
    </source>
</evidence>
<dbReference type="GO" id="GO:0006270">
    <property type="term" value="P:DNA replication initiation"/>
    <property type="evidence" value="ECO:0007669"/>
    <property type="project" value="TreeGrafter"/>
</dbReference>
<dbReference type="Pfam" id="PF04104">
    <property type="entry name" value="DNA_primase_lrg"/>
    <property type="match status" value="1"/>
</dbReference>
<protein>
    <submittedName>
        <fullName evidence="9">DNA primase large subunit (PRI2)</fullName>
    </submittedName>
</protein>
<gene>
    <name evidence="9" type="primary">PRI2</name>
</gene>
<evidence type="ECO:0000256" key="1">
    <source>
        <dbReference type="ARBA" id="ARBA00001966"/>
    </source>
</evidence>
<reference evidence="9" key="1">
    <citation type="journal article" date="2014" name="Genome Biol. Evol.">
        <title>Pangenome evidence for extensive interdomain horizontal transfer affecting lineage core and shell genes in uncultured planktonic thaumarchaeota and euryarchaeota.</title>
        <authorList>
            <person name="Deschamps P."/>
            <person name="Zivanovic Y."/>
            <person name="Moreira D."/>
            <person name="Rodriguez-Valera F."/>
            <person name="Lopez-Garcia P."/>
        </authorList>
    </citation>
    <scope>NUCLEOTIDE SEQUENCE</scope>
</reference>
<dbReference type="GO" id="GO:1990077">
    <property type="term" value="C:primosome complex"/>
    <property type="evidence" value="ECO:0007669"/>
    <property type="project" value="UniProtKB-KW"/>
</dbReference>
<evidence type="ECO:0000256" key="7">
    <source>
        <dbReference type="ARBA" id="ARBA00023014"/>
    </source>
</evidence>
<organism evidence="9">
    <name type="scientific">uncultured marine thaumarchaeote AD1000_96_F07</name>
    <dbReference type="NCBI Taxonomy" id="1455948"/>
    <lineage>
        <taxon>Archaea</taxon>
        <taxon>Nitrososphaerota</taxon>
        <taxon>environmental samples</taxon>
    </lineage>
</organism>
<dbReference type="GO" id="GO:0051539">
    <property type="term" value="F:4 iron, 4 sulfur cluster binding"/>
    <property type="evidence" value="ECO:0007669"/>
    <property type="project" value="UniProtKB-KW"/>
</dbReference>
<dbReference type="SUPFAM" id="SSF140914">
    <property type="entry name" value="PriB N-terminal domain-like"/>
    <property type="match status" value="1"/>
</dbReference>
<keyword evidence="2" id="KW-0004">4Fe-4S</keyword>
<evidence type="ECO:0000256" key="5">
    <source>
        <dbReference type="ARBA" id="ARBA00022723"/>
    </source>
</evidence>
<keyword evidence="6" id="KW-0408">Iron</keyword>
<dbReference type="Pfam" id="PF26466">
    <property type="entry name" value="DNA_primase_lrg_N"/>
    <property type="match status" value="1"/>
</dbReference>
<dbReference type="AlphaFoldDB" id="A0A075G5T3"/>